<evidence type="ECO:0000313" key="1">
    <source>
        <dbReference type="EMBL" id="KAK3070769.1"/>
    </source>
</evidence>
<evidence type="ECO:0000313" key="2">
    <source>
        <dbReference type="Proteomes" id="UP001186974"/>
    </source>
</evidence>
<organism evidence="1 2">
    <name type="scientific">Coniosporium uncinatum</name>
    <dbReference type="NCBI Taxonomy" id="93489"/>
    <lineage>
        <taxon>Eukaryota</taxon>
        <taxon>Fungi</taxon>
        <taxon>Dikarya</taxon>
        <taxon>Ascomycota</taxon>
        <taxon>Pezizomycotina</taxon>
        <taxon>Dothideomycetes</taxon>
        <taxon>Dothideomycetes incertae sedis</taxon>
        <taxon>Coniosporium</taxon>
    </lineage>
</organism>
<dbReference type="EMBL" id="JAWDJW010004923">
    <property type="protein sequence ID" value="KAK3070769.1"/>
    <property type="molecule type" value="Genomic_DNA"/>
</dbReference>
<accession>A0ACC3DGG2</accession>
<reference evidence="1" key="1">
    <citation type="submission" date="2024-09" db="EMBL/GenBank/DDBJ databases">
        <title>Black Yeasts Isolated from many extreme environments.</title>
        <authorList>
            <person name="Coleine C."/>
            <person name="Stajich J.E."/>
            <person name="Selbmann L."/>
        </authorList>
    </citation>
    <scope>NUCLEOTIDE SEQUENCE</scope>
    <source>
        <strain evidence="1">CCFEE 5737</strain>
    </source>
</reference>
<sequence>MHNRPNSSSIFSRTGQPAERLVPRKEPSVPAAHADPTPLTVGVAQTGHIGKATPVRSRSSGWSRYFANSDELAQNLASTLNLASAPPSSSGTYAAPAARAAPNQNQNHDSLDSRSEYGSLHPSIATTTAQVRPLELNLGPKFAGDIRGNRVSEVGRGSPTFGHPREHLPESVAAEIDRMNSRSTVSDSTQMDNYTFNSSNFGGSGSRGGGGGNNGYNGTLSWTPVSEEPFDRNGMATRGSSVYTDSQRGSQYPASSYYSADRQFSTDYFHKGNAPLRHGGQQMGANAPLFSGGTPVGGKFGNAFAEGYQHDGLGGLGSGLGLGQGQGHGRTESEVTVFPRGVRESGVSSAAATVESARGKGGEGGGREDLSWLNLGTGRL</sequence>
<comment type="caution">
    <text evidence="1">The sequence shown here is derived from an EMBL/GenBank/DDBJ whole genome shotgun (WGS) entry which is preliminary data.</text>
</comment>
<keyword evidence="2" id="KW-1185">Reference proteome</keyword>
<proteinExistence type="predicted"/>
<dbReference type="Proteomes" id="UP001186974">
    <property type="component" value="Unassembled WGS sequence"/>
</dbReference>
<gene>
    <name evidence="1" type="ORF">LTS18_015018</name>
</gene>
<name>A0ACC3DGG2_9PEZI</name>
<protein>
    <submittedName>
        <fullName evidence="1">Uncharacterized protein</fullName>
    </submittedName>
</protein>